<dbReference type="Gene3D" id="1.10.357.10">
    <property type="entry name" value="Tetracycline Repressor, domain 2"/>
    <property type="match status" value="1"/>
</dbReference>
<evidence type="ECO:0000256" key="1">
    <source>
        <dbReference type="ARBA" id="ARBA00023015"/>
    </source>
</evidence>
<sequence length="171" mass="18835">MTSARRSDRRVIRSYKRFIKLYDARYAALVKGNTRDQLTAALIELVAGEGMDRASVREVATAAGVAIGTVQYHFPTRRDLLTGAFEAVVHGVRDRLALPAARADADPGRNRRRDPARTGALGCATAAGDGGHGRLRRRRSMSRNWRRCRGTPARVEAILDTLSQLLARPRA</sequence>
<dbReference type="InterPro" id="IPR009057">
    <property type="entry name" value="Homeodomain-like_sf"/>
</dbReference>
<evidence type="ECO:0000256" key="2">
    <source>
        <dbReference type="ARBA" id="ARBA00023125"/>
    </source>
</evidence>
<keyword evidence="1" id="KW-0805">Transcription regulation</keyword>
<keyword evidence="3" id="KW-0804">Transcription</keyword>
<dbReference type="GO" id="GO:0003700">
    <property type="term" value="F:DNA-binding transcription factor activity"/>
    <property type="evidence" value="ECO:0007669"/>
    <property type="project" value="TreeGrafter"/>
</dbReference>
<feature type="compositionally biased region" description="Basic and acidic residues" evidence="5">
    <location>
        <begin position="103"/>
        <end position="116"/>
    </location>
</feature>
<dbReference type="GO" id="GO:0000976">
    <property type="term" value="F:transcription cis-regulatory region binding"/>
    <property type="evidence" value="ECO:0007669"/>
    <property type="project" value="TreeGrafter"/>
</dbReference>
<dbReference type="AlphaFoldDB" id="W6JVM4"/>
<accession>W6JVM4</accession>
<dbReference type="PROSITE" id="PS50977">
    <property type="entry name" value="HTH_TETR_2"/>
    <property type="match status" value="1"/>
</dbReference>
<evidence type="ECO:0000256" key="3">
    <source>
        <dbReference type="ARBA" id="ARBA00023163"/>
    </source>
</evidence>
<keyword evidence="2 4" id="KW-0238">DNA-binding</keyword>
<feature type="domain" description="HTH tetR-type" evidence="6">
    <location>
        <begin position="32"/>
        <end position="92"/>
    </location>
</feature>
<organism evidence="7 8">
    <name type="scientific">Nostocoides australiense Ben110</name>
    <dbReference type="NCBI Taxonomy" id="1193182"/>
    <lineage>
        <taxon>Bacteria</taxon>
        <taxon>Bacillati</taxon>
        <taxon>Actinomycetota</taxon>
        <taxon>Actinomycetes</taxon>
        <taxon>Micrococcales</taxon>
        <taxon>Intrasporangiaceae</taxon>
        <taxon>Nostocoides</taxon>
    </lineage>
</organism>
<reference evidence="7 8" key="1">
    <citation type="journal article" date="2013" name="ISME J.">
        <title>A metabolic model for members of the genus Tetrasphaera involved in enhanced biological phosphorus removal.</title>
        <authorList>
            <person name="Kristiansen R."/>
            <person name="Nguyen H.T.T."/>
            <person name="Saunders A.M."/>
            <person name="Nielsen J.L."/>
            <person name="Wimmer R."/>
            <person name="Le V.Q."/>
            <person name="McIlroy S.J."/>
            <person name="Petrovski S."/>
            <person name="Seviour R.J."/>
            <person name="Calteau A."/>
            <person name="Nielsen K.L."/>
            <person name="Nielsen P.H."/>
        </authorList>
    </citation>
    <scope>NUCLEOTIDE SEQUENCE [LARGE SCALE GENOMIC DNA]</scope>
    <source>
        <strain evidence="7 8">Ben110</strain>
    </source>
</reference>
<feature type="compositionally biased region" description="Basic residues" evidence="5">
    <location>
        <begin position="133"/>
        <end position="143"/>
    </location>
</feature>
<evidence type="ECO:0000259" key="6">
    <source>
        <dbReference type="PROSITE" id="PS50977"/>
    </source>
</evidence>
<name>W6JVM4_9MICO</name>
<dbReference type="Proteomes" id="UP000035763">
    <property type="component" value="Unassembled WGS sequence"/>
</dbReference>
<evidence type="ECO:0000313" key="8">
    <source>
        <dbReference type="Proteomes" id="UP000035763"/>
    </source>
</evidence>
<feature type="DNA-binding region" description="H-T-H motif" evidence="4">
    <location>
        <begin position="55"/>
        <end position="74"/>
    </location>
</feature>
<dbReference type="InterPro" id="IPR001647">
    <property type="entry name" value="HTH_TetR"/>
</dbReference>
<evidence type="ECO:0000256" key="4">
    <source>
        <dbReference type="PROSITE-ProRule" id="PRU00335"/>
    </source>
</evidence>
<gene>
    <name evidence="7" type="ORF">BN11_1830008</name>
</gene>
<dbReference type="SUPFAM" id="SSF46689">
    <property type="entry name" value="Homeodomain-like"/>
    <property type="match status" value="1"/>
</dbReference>
<dbReference type="Pfam" id="PF00440">
    <property type="entry name" value="TetR_N"/>
    <property type="match status" value="1"/>
</dbReference>
<dbReference type="InterPro" id="IPR050109">
    <property type="entry name" value="HTH-type_TetR-like_transc_reg"/>
</dbReference>
<dbReference type="PANTHER" id="PTHR30055:SF234">
    <property type="entry name" value="HTH-TYPE TRANSCRIPTIONAL REGULATOR BETI"/>
    <property type="match status" value="1"/>
</dbReference>
<dbReference type="PANTHER" id="PTHR30055">
    <property type="entry name" value="HTH-TYPE TRANSCRIPTIONAL REGULATOR RUTR"/>
    <property type="match status" value="1"/>
</dbReference>
<keyword evidence="8" id="KW-1185">Reference proteome</keyword>
<proteinExistence type="predicted"/>
<comment type="caution">
    <text evidence="7">The sequence shown here is derived from an EMBL/GenBank/DDBJ whole genome shotgun (WGS) entry which is preliminary data.</text>
</comment>
<dbReference type="EMBL" id="CAJA01000094">
    <property type="protein sequence ID" value="CCH72630.1"/>
    <property type="molecule type" value="Genomic_DNA"/>
</dbReference>
<evidence type="ECO:0000313" key="7">
    <source>
        <dbReference type="EMBL" id="CCH72630.1"/>
    </source>
</evidence>
<protein>
    <recommendedName>
        <fullName evidence="6">HTH tetR-type domain-containing protein</fullName>
    </recommendedName>
</protein>
<feature type="region of interest" description="Disordered" evidence="5">
    <location>
        <begin position="103"/>
        <end position="143"/>
    </location>
</feature>
<evidence type="ECO:0000256" key="5">
    <source>
        <dbReference type="SAM" id="MobiDB-lite"/>
    </source>
</evidence>
<dbReference type="STRING" id="1193182.BN11_1830008"/>